<keyword evidence="3 6" id="KW-0812">Transmembrane</keyword>
<dbReference type="Proteomes" id="UP000037267">
    <property type="component" value="Unassembled WGS sequence"/>
</dbReference>
<dbReference type="PATRIC" id="fig|1503.3.peg.1537"/>
<keyword evidence="4 6" id="KW-1133">Transmembrane helix</keyword>
<dbReference type="CDD" id="cd06574">
    <property type="entry name" value="TM_PBP1_branched-chain-AA_like"/>
    <property type="match status" value="1"/>
</dbReference>
<dbReference type="PANTHER" id="PTHR32196:SF69">
    <property type="entry name" value="BRANCHED-CHAIN AMINO ACID TRANSPORT SYSTEM, PERMEASE PROTEIN"/>
    <property type="match status" value="1"/>
</dbReference>
<keyword evidence="5 6" id="KW-0472">Membrane</keyword>
<dbReference type="RefSeq" id="WP_235436084.1">
    <property type="nucleotide sequence ID" value="NZ_LGSS01000002.1"/>
</dbReference>
<feature type="transmembrane region" description="Helical" evidence="6">
    <location>
        <begin position="59"/>
        <end position="81"/>
    </location>
</feature>
<feature type="transmembrane region" description="Helical" evidence="6">
    <location>
        <begin position="12"/>
        <end position="30"/>
    </location>
</feature>
<name>A0A0L0WDN6_GOTPU</name>
<evidence type="ECO:0000256" key="1">
    <source>
        <dbReference type="ARBA" id="ARBA00004651"/>
    </source>
</evidence>
<dbReference type="EMBL" id="LGSS01000002">
    <property type="protein sequence ID" value="KNF09589.1"/>
    <property type="molecule type" value="Genomic_DNA"/>
</dbReference>
<protein>
    <submittedName>
        <fullName evidence="7">ABC-type uncharacterized transport system, permease component</fullName>
    </submittedName>
</protein>
<dbReference type="STRING" id="1503.CLPU_2c00400"/>
<accession>A0A0L0WDN6</accession>
<reference evidence="8" key="1">
    <citation type="submission" date="2015-07" db="EMBL/GenBank/DDBJ databases">
        <title>Draft genome sequence of the purine-degrading Gottschalkia purinilyticum DSM 1384 (formerly Clostridium purinilyticum).</title>
        <authorList>
            <person name="Poehlein A."/>
            <person name="Schiel-Bengelsdorf B."/>
            <person name="Bengelsdorf F.R."/>
            <person name="Daniel R."/>
            <person name="Duerre P."/>
        </authorList>
    </citation>
    <scope>NUCLEOTIDE SEQUENCE [LARGE SCALE GENOMIC DNA]</scope>
    <source>
        <strain evidence="8">DSM 1384</strain>
    </source>
</reference>
<dbReference type="Pfam" id="PF02653">
    <property type="entry name" value="BPD_transp_2"/>
    <property type="match status" value="1"/>
</dbReference>
<keyword evidence="8" id="KW-1185">Reference proteome</keyword>
<comment type="caution">
    <text evidence="7">The sequence shown here is derived from an EMBL/GenBank/DDBJ whole genome shotgun (WGS) entry which is preliminary data.</text>
</comment>
<feature type="transmembrane region" description="Helical" evidence="6">
    <location>
        <begin position="230"/>
        <end position="249"/>
    </location>
</feature>
<evidence type="ECO:0000256" key="5">
    <source>
        <dbReference type="ARBA" id="ARBA00023136"/>
    </source>
</evidence>
<evidence type="ECO:0000256" key="6">
    <source>
        <dbReference type="SAM" id="Phobius"/>
    </source>
</evidence>
<evidence type="ECO:0000256" key="3">
    <source>
        <dbReference type="ARBA" id="ARBA00022692"/>
    </source>
</evidence>
<feature type="transmembrane region" description="Helical" evidence="6">
    <location>
        <begin position="119"/>
        <end position="141"/>
    </location>
</feature>
<feature type="transmembrane region" description="Helical" evidence="6">
    <location>
        <begin position="175"/>
        <end position="195"/>
    </location>
</feature>
<dbReference type="GO" id="GO:0022857">
    <property type="term" value="F:transmembrane transporter activity"/>
    <property type="evidence" value="ECO:0007669"/>
    <property type="project" value="InterPro"/>
</dbReference>
<evidence type="ECO:0000256" key="2">
    <source>
        <dbReference type="ARBA" id="ARBA00022475"/>
    </source>
</evidence>
<feature type="transmembrane region" description="Helical" evidence="6">
    <location>
        <begin position="201"/>
        <end position="218"/>
    </location>
</feature>
<dbReference type="PANTHER" id="PTHR32196">
    <property type="entry name" value="ABC TRANSPORTER PERMEASE PROTEIN YPHD-RELATED-RELATED"/>
    <property type="match status" value="1"/>
</dbReference>
<evidence type="ECO:0000313" key="8">
    <source>
        <dbReference type="Proteomes" id="UP000037267"/>
    </source>
</evidence>
<feature type="transmembrane region" description="Helical" evidence="6">
    <location>
        <begin position="88"/>
        <end position="107"/>
    </location>
</feature>
<comment type="subcellular location">
    <subcellularLocation>
        <location evidence="1">Cell membrane</location>
        <topology evidence="1">Multi-pass membrane protein</topology>
    </subcellularLocation>
</comment>
<dbReference type="InterPro" id="IPR001851">
    <property type="entry name" value="ABC_transp_permease"/>
</dbReference>
<dbReference type="AlphaFoldDB" id="A0A0L0WDN6"/>
<evidence type="ECO:0000313" key="7">
    <source>
        <dbReference type="EMBL" id="KNF09589.1"/>
    </source>
</evidence>
<gene>
    <name evidence="7" type="ORF">CLPU_2c00400</name>
</gene>
<keyword evidence="2" id="KW-1003">Cell membrane</keyword>
<dbReference type="GO" id="GO:0005886">
    <property type="term" value="C:plasma membrane"/>
    <property type="evidence" value="ECO:0007669"/>
    <property type="project" value="UniProtKB-SubCell"/>
</dbReference>
<sequence>MSSSFLISTLEQSLIYGIMVLGVYITYKILDFPDLSVDGSFPLGASVTAYCIVGGMNPFLAIILATIAGAIAGIITGVLHVKLRITNLLSGILVMTGLYSVNLRIMGKPNTPLMGAKTIFSYNINSIVIIIIITILAKLLLDLFLSTKSGFVLRATGDNPQLVTSLGVDIGKAKIMGTMISNALVALAGSILAQHQGFGDAGMGTGIVVMGLASIIIGQSIFKRLTFFKATTAVLFGSIIFRLATAFALEKSSSPTDLKLMTAVVVIIFLGINNRGKDIKALFVGKKTRSGGEGNALNSKSM</sequence>
<feature type="transmembrane region" description="Helical" evidence="6">
    <location>
        <begin position="255"/>
        <end position="272"/>
    </location>
</feature>
<organism evidence="7 8">
    <name type="scientific">Gottschalkia purinilytica</name>
    <name type="common">Clostridium purinilyticum</name>
    <dbReference type="NCBI Taxonomy" id="1503"/>
    <lineage>
        <taxon>Bacteria</taxon>
        <taxon>Bacillati</taxon>
        <taxon>Bacillota</taxon>
        <taxon>Tissierellia</taxon>
        <taxon>Tissierellales</taxon>
        <taxon>Gottschalkiaceae</taxon>
        <taxon>Gottschalkia</taxon>
    </lineage>
</organism>
<evidence type="ECO:0000256" key="4">
    <source>
        <dbReference type="ARBA" id="ARBA00022989"/>
    </source>
</evidence>
<proteinExistence type="predicted"/>